<keyword evidence="2" id="KW-0378">Hydrolase</keyword>
<dbReference type="PANTHER" id="PTHR10963:SF22">
    <property type="entry name" value="GLYCOSIDASE CRH2-RELATED"/>
    <property type="match status" value="1"/>
</dbReference>
<keyword evidence="8" id="KW-1185">Reference proteome</keyword>
<dbReference type="Pfam" id="PF00722">
    <property type="entry name" value="Glyco_hydro_16"/>
    <property type="match status" value="1"/>
</dbReference>
<evidence type="ECO:0000256" key="3">
    <source>
        <dbReference type="ARBA" id="ARBA00023295"/>
    </source>
</evidence>
<feature type="domain" description="GH16" evidence="6">
    <location>
        <begin position="61"/>
        <end position="283"/>
    </location>
</feature>
<feature type="compositionally biased region" description="Polar residues" evidence="4">
    <location>
        <begin position="406"/>
        <end position="426"/>
    </location>
</feature>
<dbReference type="EMBL" id="MCFI01000007">
    <property type="protein sequence ID" value="ORY83689.1"/>
    <property type="molecule type" value="Genomic_DNA"/>
</dbReference>
<dbReference type="STRING" id="56484.A0A1Y2FIC4"/>
<dbReference type="GO" id="GO:0031505">
    <property type="term" value="P:fungal-type cell wall organization"/>
    <property type="evidence" value="ECO:0007669"/>
    <property type="project" value="TreeGrafter"/>
</dbReference>
<keyword evidence="3" id="KW-0326">Glycosidase</keyword>
<evidence type="ECO:0000313" key="7">
    <source>
        <dbReference type="EMBL" id="ORY83689.1"/>
    </source>
</evidence>
<dbReference type="OMA" id="WNATANQ"/>
<feature type="signal peptide" evidence="5">
    <location>
        <begin position="1"/>
        <end position="18"/>
    </location>
</feature>
<evidence type="ECO:0000313" key="8">
    <source>
        <dbReference type="Proteomes" id="UP000193685"/>
    </source>
</evidence>
<dbReference type="GO" id="GO:0005975">
    <property type="term" value="P:carbohydrate metabolic process"/>
    <property type="evidence" value="ECO:0007669"/>
    <property type="project" value="InterPro"/>
</dbReference>
<keyword evidence="1 5" id="KW-0732">Signal</keyword>
<reference evidence="7 8" key="1">
    <citation type="submission" date="2016-07" db="EMBL/GenBank/DDBJ databases">
        <title>Pervasive Adenine N6-methylation of Active Genes in Fungi.</title>
        <authorList>
            <consortium name="DOE Joint Genome Institute"/>
            <person name="Mondo S.J."/>
            <person name="Dannebaum R.O."/>
            <person name="Kuo R.C."/>
            <person name="Labutti K."/>
            <person name="Haridas S."/>
            <person name="Kuo A."/>
            <person name="Salamov A."/>
            <person name="Ahrendt S.R."/>
            <person name="Lipzen A."/>
            <person name="Sullivan W."/>
            <person name="Andreopoulos W.B."/>
            <person name="Clum A."/>
            <person name="Lindquist E."/>
            <person name="Daum C."/>
            <person name="Ramamoorthy G.K."/>
            <person name="Gryganskyi A."/>
            <person name="Culley D."/>
            <person name="Magnuson J.K."/>
            <person name="James T.Y."/>
            <person name="O'Malley M.A."/>
            <person name="Stajich J.E."/>
            <person name="Spatafora J.W."/>
            <person name="Visel A."/>
            <person name="Grigoriev I.V."/>
        </authorList>
    </citation>
    <scope>NUCLEOTIDE SEQUENCE [LARGE SCALE GENOMIC DNA]</scope>
    <source>
        <strain evidence="7 8">12-1054</strain>
    </source>
</reference>
<evidence type="ECO:0000256" key="1">
    <source>
        <dbReference type="ARBA" id="ARBA00022729"/>
    </source>
</evidence>
<name>A0A1Y2FIC4_PROLT</name>
<dbReference type="OrthoDB" id="4781at2759"/>
<dbReference type="SUPFAM" id="SSF49899">
    <property type="entry name" value="Concanavalin A-like lectins/glucanases"/>
    <property type="match status" value="1"/>
</dbReference>
<dbReference type="InterPro" id="IPR013320">
    <property type="entry name" value="ConA-like_dom_sf"/>
</dbReference>
<protein>
    <submittedName>
        <fullName evidence="7">Putative cell wall glucanase</fullName>
    </submittedName>
</protein>
<dbReference type="RefSeq" id="XP_040725984.1">
    <property type="nucleotide sequence ID" value="XM_040872139.1"/>
</dbReference>
<dbReference type="PROSITE" id="PS51762">
    <property type="entry name" value="GH16_2"/>
    <property type="match status" value="1"/>
</dbReference>
<organism evidence="7 8">
    <name type="scientific">Protomyces lactucae-debilis</name>
    <dbReference type="NCBI Taxonomy" id="2754530"/>
    <lineage>
        <taxon>Eukaryota</taxon>
        <taxon>Fungi</taxon>
        <taxon>Dikarya</taxon>
        <taxon>Ascomycota</taxon>
        <taxon>Taphrinomycotina</taxon>
        <taxon>Taphrinomycetes</taxon>
        <taxon>Taphrinales</taxon>
        <taxon>Protomycetaceae</taxon>
        <taxon>Protomyces</taxon>
    </lineage>
</organism>
<sequence>MHPSFFTATLLVISSVWAQNTSLSSCLTSKCPASAPCCTPYGQCGTGSYCLGGCDPRLSFSIASCMPMPICKSQSYSFSSLARVDNGSGYLGDAGATDFTSSGPIQISDGVIQLRMPADSVGSVLTTTRYVWYGKVSATLQTSRGQGVVSAFITMSDVKDEIDTEWIGGDQKRGDVVLQEAQTNYYWQQVLNYTNGGIGKINGDASASMHTYAIDWQEDQITWSVDGSIVRVLKRTETYNATSKIFMFPQTPARIGLSIWPGGGPTQAPGTVEWAGGPIDQTSQEIQEQGFFAMSVKSLTVDCAPPPASAGIVQGKTSYRWRPDSTLFLARDIELTSDTTTLASFVATGLNRTAVPVLLATPSTISAPTFVNSSIAITGAAGIGNSPIQANIGTAGGDAQRGDGISGTQPSDSISTRVTNTASSQNGVGGFSQGSTTRSNGAAASVSRTIDDSLVLLLLVFVLL</sequence>
<evidence type="ECO:0000256" key="2">
    <source>
        <dbReference type="ARBA" id="ARBA00022801"/>
    </source>
</evidence>
<proteinExistence type="predicted"/>
<dbReference type="GO" id="GO:0009277">
    <property type="term" value="C:fungal-type cell wall"/>
    <property type="evidence" value="ECO:0007669"/>
    <property type="project" value="TreeGrafter"/>
</dbReference>
<dbReference type="Gene3D" id="2.60.120.200">
    <property type="match status" value="1"/>
</dbReference>
<comment type="caution">
    <text evidence="7">The sequence shown here is derived from an EMBL/GenBank/DDBJ whole genome shotgun (WGS) entry which is preliminary data.</text>
</comment>
<gene>
    <name evidence="7" type="ORF">BCR37DRAFT_408258</name>
</gene>
<dbReference type="InterPro" id="IPR050546">
    <property type="entry name" value="Glycosyl_Hydrlase_16"/>
</dbReference>
<dbReference type="Proteomes" id="UP000193685">
    <property type="component" value="Unassembled WGS sequence"/>
</dbReference>
<accession>A0A1Y2FIC4</accession>
<dbReference type="AlphaFoldDB" id="A0A1Y2FIC4"/>
<dbReference type="PANTHER" id="PTHR10963">
    <property type="entry name" value="GLYCOSYL HYDROLASE-RELATED"/>
    <property type="match status" value="1"/>
</dbReference>
<evidence type="ECO:0000256" key="4">
    <source>
        <dbReference type="SAM" id="MobiDB-lite"/>
    </source>
</evidence>
<evidence type="ECO:0000259" key="6">
    <source>
        <dbReference type="PROSITE" id="PS51762"/>
    </source>
</evidence>
<feature type="chain" id="PRO_5012101537" evidence="5">
    <location>
        <begin position="19"/>
        <end position="464"/>
    </location>
</feature>
<feature type="region of interest" description="Disordered" evidence="4">
    <location>
        <begin position="396"/>
        <end position="438"/>
    </location>
</feature>
<dbReference type="InterPro" id="IPR000757">
    <property type="entry name" value="Beta-glucanase-like"/>
</dbReference>
<dbReference type="GO" id="GO:0004553">
    <property type="term" value="F:hydrolase activity, hydrolyzing O-glycosyl compounds"/>
    <property type="evidence" value="ECO:0007669"/>
    <property type="project" value="InterPro"/>
</dbReference>
<dbReference type="GO" id="GO:0016757">
    <property type="term" value="F:glycosyltransferase activity"/>
    <property type="evidence" value="ECO:0007669"/>
    <property type="project" value="TreeGrafter"/>
</dbReference>
<dbReference type="GeneID" id="63788738"/>
<evidence type="ECO:0000256" key="5">
    <source>
        <dbReference type="SAM" id="SignalP"/>
    </source>
</evidence>